<dbReference type="EMBL" id="RJVQ01000006">
    <property type="protein sequence ID" value="RQW62508.1"/>
    <property type="molecule type" value="Genomic_DNA"/>
</dbReference>
<dbReference type="GO" id="GO:0005886">
    <property type="term" value="C:plasma membrane"/>
    <property type="evidence" value="ECO:0007669"/>
    <property type="project" value="TreeGrafter"/>
</dbReference>
<comment type="caution">
    <text evidence="5">The sequence shown here is derived from an EMBL/GenBank/DDBJ whole genome shotgun (WGS) entry which is preliminary data.</text>
</comment>
<name>A0A3N9TE58_9VIBR</name>
<dbReference type="InterPro" id="IPR048516">
    <property type="entry name" value="DGCcoil"/>
</dbReference>
<organism evidence="5 6">
    <name type="scientific">Vibrio viridaestus</name>
    <dbReference type="NCBI Taxonomy" id="2487322"/>
    <lineage>
        <taxon>Bacteria</taxon>
        <taxon>Pseudomonadati</taxon>
        <taxon>Pseudomonadota</taxon>
        <taxon>Gammaproteobacteria</taxon>
        <taxon>Vibrionales</taxon>
        <taxon>Vibrionaceae</taxon>
        <taxon>Vibrio</taxon>
    </lineage>
</organism>
<proteinExistence type="predicted"/>
<reference evidence="5 6" key="1">
    <citation type="submission" date="2018-11" db="EMBL/GenBank/DDBJ databases">
        <title>Vibrio LJC006 sp. nov., isolated from seawater during the bloom of the enteromorpha.</title>
        <authorList>
            <person name="Liang J."/>
        </authorList>
    </citation>
    <scope>NUCLEOTIDE SEQUENCE [LARGE SCALE GENOMIC DNA]</scope>
    <source>
        <strain evidence="5 6">LJC006</strain>
    </source>
</reference>
<keyword evidence="6" id="KW-1185">Reference proteome</keyword>
<dbReference type="RefSeq" id="WP_124938046.1">
    <property type="nucleotide sequence ID" value="NZ_RJVQ01000006.1"/>
</dbReference>
<comment type="catalytic activity">
    <reaction evidence="2">
        <text>2 GTP = 3',3'-c-di-GMP + 2 diphosphate</text>
        <dbReference type="Rhea" id="RHEA:24898"/>
        <dbReference type="ChEBI" id="CHEBI:33019"/>
        <dbReference type="ChEBI" id="CHEBI:37565"/>
        <dbReference type="ChEBI" id="CHEBI:58805"/>
        <dbReference type="EC" id="2.7.7.65"/>
    </reaction>
</comment>
<dbReference type="GO" id="GO:0052621">
    <property type="term" value="F:diguanylate cyclase activity"/>
    <property type="evidence" value="ECO:0007669"/>
    <property type="project" value="UniProtKB-EC"/>
</dbReference>
<dbReference type="InterPro" id="IPR000160">
    <property type="entry name" value="GGDEF_dom"/>
</dbReference>
<dbReference type="Pfam" id="PF00990">
    <property type="entry name" value="GGDEF"/>
    <property type="match status" value="1"/>
</dbReference>
<evidence type="ECO:0000259" key="4">
    <source>
        <dbReference type="PROSITE" id="PS50887"/>
    </source>
</evidence>
<dbReference type="EC" id="2.7.7.65" evidence="1"/>
<protein>
    <recommendedName>
        <fullName evidence="1">diguanylate cyclase</fullName>
        <ecNumber evidence="1">2.7.7.65</ecNumber>
    </recommendedName>
</protein>
<feature type="domain" description="GGDEF" evidence="4">
    <location>
        <begin position="390"/>
        <end position="520"/>
    </location>
</feature>
<dbReference type="OrthoDB" id="9812260at2"/>
<dbReference type="Proteomes" id="UP000281112">
    <property type="component" value="Unassembled WGS sequence"/>
</dbReference>
<sequence>MGVSQNFIDELSQLKQQLAKVRLTHQETSFRFKREQQILKRLVTSLATACMSGADEQMKKQLLDVKSALTVQTEVTALLPKIAKLESTLMQQTLTMDKQESSLAPELRQGGEMLLRLPGLPAKLKRDLRDLLSFPKQESKSGDHAFRLLSLYERSIKIIASNPNLSEYERSHSNEQELLDKLSSELQTLITELDFEGEYGERLYDIRAKLLVGVNSQELLDLTLEILRLVVSGTEHERKASEKFLKEMNGSLSTQLKTSSQNIDQAQNNSANREEMFGEMTTLISRSQNAVADGVELESLKGKVNPMLSELALVLERLADAEHRERALIERMEHQKAQIKALHNNTEDYKKRLEEQSARLQQDPMTKVYNRSAFHLKLEHEYHRWIKNQHSLRIVLFDIDNFKLLNDQFGYTAGDKALKIIARTIKMNVSTEAVIARFGGEEFILMLSESDEAQSKKAIETVQDKVSKLPFKFKNKSIRITLSGASTQFIENDTPEEILDRVGRYLTDIKASGPNQLLWK</sequence>
<dbReference type="InterPro" id="IPR050469">
    <property type="entry name" value="Diguanylate_Cyclase"/>
</dbReference>
<dbReference type="GO" id="GO:0043709">
    <property type="term" value="P:cell adhesion involved in single-species biofilm formation"/>
    <property type="evidence" value="ECO:0007669"/>
    <property type="project" value="TreeGrafter"/>
</dbReference>
<dbReference type="CDD" id="cd01949">
    <property type="entry name" value="GGDEF"/>
    <property type="match status" value="1"/>
</dbReference>
<evidence type="ECO:0000313" key="5">
    <source>
        <dbReference type="EMBL" id="RQW62508.1"/>
    </source>
</evidence>
<dbReference type="SMART" id="SM00267">
    <property type="entry name" value="GGDEF"/>
    <property type="match status" value="1"/>
</dbReference>
<dbReference type="NCBIfam" id="TIGR00254">
    <property type="entry name" value="GGDEF"/>
    <property type="match status" value="1"/>
</dbReference>
<dbReference type="PROSITE" id="PS50887">
    <property type="entry name" value="GGDEF"/>
    <property type="match status" value="1"/>
</dbReference>
<evidence type="ECO:0000256" key="2">
    <source>
        <dbReference type="ARBA" id="ARBA00034247"/>
    </source>
</evidence>
<dbReference type="GO" id="GO:1902201">
    <property type="term" value="P:negative regulation of bacterial-type flagellum-dependent cell motility"/>
    <property type="evidence" value="ECO:0007669"/>
    <property type="project" value="TreeGrafter"/>
</dbReference>
<dbReference type="Pfam" id="PF20975">
    <property type="entry name" value="DGCcoil"/>
    <property type="match status" value="1"/>
</dbReference>
<accession>A0A3N9TE58</accession>
<dbReference type="Gene3D" id="3.30.70.270">
    <property type="match status" value="1"/>
</dbReference>
<dbReference type="PANTHER" id="PTHR45138">
    <property type="entry name" value="REGULATORY COMPONENTS OF SENSORY TRANSDUCTION SYSTEM"/>
    <property type="match status" value="1"/>
</dbReference>
<keyword evidence="3" id="KW-0175">Coiled coil</keyword>
<gene>
    <name evidence="5" type="ORF">EES38_14785</name>
</gene>
<dbReference type="InterPro" id="IPR029787">
    <property type="entry name" value="Nucleotide_cyclase"/>
</dbReference>
<dbReference type="PANTHER" id="PTHR45138:SF9">
    <property type="entry name" value="DIGUANYLATE CYCLASE DGCM-RELATED"/>
    <property type="match status" value="1"/>
</dbReference>
<feature type="coiled-coil region" evidence="3">
    <location>
        <begin position="318"/>
        <end position="363"/>
    </location>
</feature>
<dbReference type="InterPro" id="IPR043128">
    <property type="entry name" value="Rev_trsase/Diguanyl_cyclase"/>
</dbReference>
<dbReference type="AlphaFoldDB" id="A0A3N9TE58"/>
<evidence type="ECO:0000313" key="6">
    <source>
        <dbReference type="Proteomes" id="UP000281112"/>
    </source>
</evidence>
<evidence type="ECO:0000256" key="1">
    <source>
        <dbReference type="ARBA" id="ARBA00012528"/>
    </source>
</evidence>
<feature type="coiled-coil region" evidence="3">
    <location>
        <begin position="165"/>
        <end position="192"/>
    </location>
</feature>
<evidence type="ECO:0000256" key="3">
    <source>
        <dbReference type="SAM" id="Coils"/>
    </source>
</evidence>
<dbReference type="SUPFAM" id="SSF55073">
    <property type="entry name" value="Nucleotide cyclase"/>
    <property type="match status" value="1"/>
</dbReference>